<sequence length="136" mass="15451">MVADTEEACSSYEETTNLVEKLSTYEQLGQDVITGKRILVELDERRQKCREAARNLCTKTASMVRTTSSSWVCLGDTTFLKVPTKQAINILEEDMKTIDETYELTRGFLKENVDKLRKMEGSKDLAELGFTLRSVI</sequence>
<dbReference type="PANTHER" id="PTHR21162:SF0">
    <property type="entry name" value="P53 AND DNA DAMAGE-REGULATED PROTEIN 1"/>
    <property type="match status" value="1"/>
</dbReference>
<reference evidence="5" key="1">
    <citation type="submission" date="2017-02" db="UniProtKB">
        <authorList>
            <consortium name="WormBaseParasite"/>
        </authorList>
    </citation>
    <scope>IDENTIFICATION</scope>
</reference>
<dbReference type="STRING" id="451379.A0A0N5AAQ6"/>
<dbReference type="PANTHER" id="PTHR21162">
    <property type="entry name" value="P53 AND DNA DAMAGE-REGULATED PROTEIN"/>
    <property type="match status" value="1"/>
</dbReference>
<evidence type="ECO:0000256" key="1">
    <source>
        <dbReference type="ARBA" id="ARBA00004496"/>
    </source>
</evidence>
<keyword evidence="3" id="KW-0143">Chaperone</keyword>
<proteinExistence type="predicted"/>
<protein>
    <submittedName>
        <fullName evidence="5">P53 and DNA damage-regulated protein 1</fullName>
    </submittedName>
</protein>
<dbReference type="CDD" id="cd22860">
    <property type="entry name" value="PDRG1"/>
    <property type="match status" value="1"/>
</dbReference>
<dbReference type="WBParaSite" id="SMUV_0000123201-mRNA-1">
    <property type="protein sequence ID" value="SMUV_0000123201-mRNA-1"/>
    <property type="gene ID" value="SMUV_0000123201"/>
</dbReference>
<evidence type="ECO:0000256" key="2">
    <source>
        <dbReference type="ARBA" id="ARBA00022490"/>
    </source>
</evidence>
<evidence type="ECO:0000313" key="5">
    <source>
        <dbReference type="WBParaSite" id="SMUV_0000123201-mRNA-1"/>
    </source>
</evidence>
<accession>A0A0N5AAQ6</accession>
<evidence type="ECO:0000256" key="3">
    <source>
        <dbReference type="ARBA" id="ARBA00023186"/>
    </source>
</evidence>
<dbReference type="GO" id="GO:0005737">
    <property type="term" value="C:cytoplasm"/>
    <property type="evidence" value="ECO:0007669"/>
    <property type="project" value="UniProtKB-SubCell"/>
</dbReference>
<comment type="subcellular location">
    <subcellularLocation>
        <location evidence="1">Cytoplasm</location>
    </subcellularLocation>
</comment>
<dbReference type="Proteomes" id="UP000046393">
    <property type="component" value="Unplaced"/>
</dbReference>
<name>A0A0N5AAQ6_9BILA</name>
<keyword evidence="4" id="KW-1185">Reference proteome</keyword>
<dbReference type="AlphaFoldDB" id="A0A0N5AAQ6"/>
<dbReference type="InterPro" id="IPR030482">
    <property type="entry name" value="PDRG1"/>
</dbReference>
<evidence type="ECO:0000313" key="4">
    <source>
        <dbReference type="Proteomes" id="UP000046393"/>
    </source>
</evidence>
<keyword evidence="2" id="KW-0963">Cytoplasm</keyword>
<organism evidence="4 5">
    <name type="scientific">Syphacia muris</name>
    <dbReference type="NCBI Taxonomy" id="451379"/>
    <lineage>
        <taxon>Eukaryota</taxon>
        <taxon>Metazoa</taxon>
        <taxon>Ecdysozoa</taxon>
        <taxon>Nematoda</taxon>
        <taxon>Chromadorea</taxon>
        <taxon>Rhabditida</taxon>
        <taxon>Spirurina</taxon>
        <taxon>Oxyuridomorpha</taxon>
        <taxon>Oxyuroidea</taxon>
        <taxon>Oxyuridae</taxon>
        <taxon>Syphacia</taxon>
    </lineage>
</organism>